<dbReference type="Proteomes" id="UP000825935">
    <property type="component" value="Chromosome 3"/>
</dbReference>
<feature type="repeat" description="WD" evidence="4">
    <location>
        <begin position="576"/>
        <end position="609"/>
    </location>
</feature>
<dbReference type="FunFam" id="2.130.10.10:FF:000102">
    <property type="entry name" value="Actin-interacting protein 1"/>
    <property type="match status" value="1"/>
</dbReference>
<keyword evidence="6" id="KW-1185">Reference proteome</keyword>
<dbReference type="SUPFAM" id="SSF50998">
    <property type="entry name" value="Quinoprotein alcohol dehydrogenase-like"/>
    <property type="match status" value="1"/>
</dbReference>
<dbReference type="InterPro" id="IPR011047">
    <property type="entry name" value="Quinoprotein_ADH-like_sf"/>
</dbReference>
<feature type="repeat" description="WD" evidence="4">
    <location>
        <begin position="489"/>
        <end position="521"/>
    </location>
</feature>
<dbReference type="InterPro" id="IPR036322">
    <property type="entry name" value="WD40_repeat_dom_sf"/>
</dbReference>
<dbReference type="PROSITE" id="PS00678">
    <property type="entry name" value="WD_REPEATS_1"/>
    <property type="match status" value="1"/>
</dbReference>
<keyword evidence="1 4" id="KW-0853">WD repeat</keyword>
<dbReference type="InterPro" id="IPR001680">
    <property type="entry name" value="WD40_rpt"/>
</dbReference>
<dbReference type="OrthoDB" id="2306at2759"/>
<organism evidence="5 6">
    <name type="scientific">Ceratopteris richardii</name>
    <name type="common">Triangle waterfern</name>
    <dbReference type="NCBI Taxonomy" id="49495"/>
    <lineage>
        <taxon>Eukaryota</taxon>
        <taxon>Viridiplantae</taxon>
        <taxon>Streptophyta</taxon>
        <taxon>Embryophyta</taxon>
        <taxon>Tracheophyta</taxon>
        <taxon>Polypodiopsida</taxon>
        <taxon>Polypodiidae</taxon>
        <taxon>Polypodiales</taxon>
        <taxon>Pteridineae</taxon>
        <taxon>Pteridaceae</taxon>
        <taxon>Parkerioideae</taxon>
        <taxon>Ceratopteris</taxon>
    </lineage>
</organism>
<accession>A0A8T2V6Q8</accession>
<dbReference type="GO" id="GO:0030864">
    <property type="term" value="C:cortical actin cytoskeleton"/>
    <property type="evidence" value="ECO:0007669"/>
    <property type="project" value="TreeGrafter"/>
</dbReference>
<reference evidence="5" key="1">
    <citation type="submission" date="2021-08" db="EMBL/GenBank/DDBJ databases">
        <title>WGS assembly of Ceratopteris richardii.</title>
        <authorList>
            <person name="Marchant D.B."/>
            <person name="Chen G."/>
            <person name="Jenkins J."/>
            <person name="Shu S."/>
            <person name="Leebens-Mack J."/>
            <person name="Grimwood J."/>
            <person name="Schmutz J."/>
            <person name="Soltis P."/>
            <person name="Soltis D."/>
            <person name="Chen Z.-H."/>
        </authorList>
    </citation>
    <scope>NUCLEOTIDE SEQUENCE</scope>
    <source>
        <strain evidence="5">Whitten #5841</strain>
        <tissue evidence="5">Leaf</tissue>
    </source>
</reference>
<evidence type="ECO:0000256" key="4">
    <source>
        <dbReference type="PROSITE-ProRule" id="PRU00221"/>
    </source>
</evidence>
<sequence>MAELAEMHAAMPTTERGRGILVSADPKTPAIVYCNGRTVFIRRLDNPLEVDVYREHPAPVSVARFSPNGEWVASGDAAGTVRIWARAGPEHTLKYEYRALSGRIDDLDWSPDGQRIVVSGDGKGKSMVRAFLWDTGTNVGSFDGHSKRVLSCTFRPVRPFRVATGGEDFLVNYYEGPPFRFKTSHREHSNFVNCVRFSPDGSKFITTGSDKKGFFYSGQTGEKIGELLSENGHAGSIYAASWSPDGKQILTVSADKTAKIWDMLEDGNAKVSTTFKFSGGSGAEDMQVGCLWLKDYLISISLGGCINYLSCSNPGSPSRVLSGHIKNITAITAAAVGSGFEFFSSSYDGVICRWVYGAGFKAKLETKNPVHVKAMVAMAGNLFTCGLDNKLRMCPLPGETYGDSEMVELKSQPKDLDVALNCPHTAIMTSEAGVLLIQGSAVVSTNNLGFTATASAISPDGSEVIVGSQDGKLYIYSVKGDTLLQEAVVEGHRGPVTTVRYSPNGSMFASGDSNREAFVWDGVSHEVKMKNMVYHTAKITCLAWSPDNLKVATGSVDTNIFVYNLEKPVSAKIMIKGAHLGGVNGVIFKDESTLISAGDDACVRVWKLP</sequence>
<evidence type="ECO:0000256" key="1">
    <source>
        <dbReference type="ARBA" id="ARBA00022574"/>
    </source>
</evidence>
<dbReference type="SUPFAM" id="SSF50978">
    <property type="entry name" value="WD40 repeat-like"/>
    <property type="match status" value="1"/>
</dbReference>
<feature type="repeat" description="WD" evidence="4">
    <location>
        <begin position="532"/>
        <end position="566"/>
    </location>
</feature>
<dbReference type="FunFam" id="2.130.10.10:FF:000167">
    <property type="entry name" value="Actin-interacting protein 1"/>
    <property type="match status" value="1"/>
</dbReference>
<dbReference type="GO" id="GO:0051015">
    <property type="term" value="F:actin filament binding"/>
    <property type="evidence" value="ECO:0007669"/>
    <property type="project" value="TreeGrafter"/>
</dbReference>
<name>A0A8T2V6Q8_CERRI</name>
<dbReference type="OMA" id="GSIDTCV"/>
<dbReference type="AlphaFoldDB" id="A0A8T2V6Q8"/>
<dbReference type="Pfam" id="PF00400">
    <property type="entry name" value="WD40"/>
    <property type="match status" value="7"/>
</dbReference>
<dbReference type="EMBL" id="CM035408">
    <property type="protein sequence ID" value="KAH7442748.1"/>
    <property type="molecule type" value="Genomic_DNA"/>
</dbReference>
<proteinExistence type="predicted"/>
<keyword evidence="2" id="KW-0677">Repeat</keyword>
<comment type="caution">
    <text evidence="5">The sequence shown here is derived from an EMBL/GenBank/DDBJ whole genome shotgun (WGS) entry which is preliminary data.</text>
</comment>
<dbReference type="InterPro" id="IPR019775">
    <property type="entry name" value="WD40_repeat_CS"/>
</dbReference>
<feature type="repeat" description="WD" evidence="4">
    <location>
        <begin position="53"/>
        <end position="84"/>
    </location>
</feature>
<dbReference type="Gene3D" id="2.130.10.10">
    <property type="entry name" value="YVTN repeat-like/Quinoprotein amine dehydrogenase"/>
    <property type="match status" value="2"/>
</dbReference>
<evidence type="ECO:0000256" key="3">
    <source>
        <dbReference type="ARBA" id="ARBA00058835"/>
    </source>
</evidence>
<dbReference type="PANTHER" id="PTHR19856">
    <property type="entry name" value="WD-REPEATCONTAINING PROTEIN WDR1"/>
    <property type="match status" value="1"/>
</dbReference>
<evidence type="ECO:0000256" key="2">
    <source>
        <dbReference type="ARBA" id="ARBA00022737"/>
    </source>
</evidence>
<dbReference type="InterPro" id="IPR015943">
    <property type="entry name" value="WD40/YVTN_repeat-like_dom_sf"/>
</dbReference>
<dbReference type="PROSITE" id="PS50294">
    <property type="entry name" value="WD_REPEATS_REGION"/>
    <property type="match status" value="5"/>
</dbReference>
<dbReference type="GO" id="GO:0030042">
    <property type="term" value="P:actin filament depolymerization"/>
    <property type="evidence" value="ECO:0007669"/>
    <property type="project" value="TreeGrafter"/>
</dbReference>
<evidence type="ECO:0000313" key="5">
    <source>
        <dbReference type="EMBL" id="KAH7442748.1"/>
    </source>
</evidence>
<protein>
    <recommendedName>
        <fullName evidence="7">Actin-interacting protein 1-2</fullName>
    </recommendedName>
</protein>
<dbReference type="InterPro" id="IPR011659">
    <property type="entry name" value="WD40"/>
</dbReference>
<evidence type="ECO:0000313" key="6">
    <source>
        <dbReference type="Proteomes" id="UP000825935"/>
    </source>
</evidence>
<dbReference type="PROSITE" id="PS50082">
    <property type="entry name" value="WD_REPEATS_2"/>
    <property type="match status" value="5"/>
</dbReference>
<gene>
    <name evidence="5" type="ORF">KP509_03G102300</name>
</gene>
<dbReference type="PANTHER" id="PTHR19856:SF0">
    <property type="entry name" value="WD REPEAT-CONTAINING PROTEIN 1"/>
    <property type="match status" value="1"/>
</dbReference>
<evidence type="ECO:0008006" key="7">
    <source>
        <dbReference type="Google" id="ProtNLM"/>
    </source>
</evidence>
<dbReference type="SMART" id="SM00320">
    <property type="entry name" value="WD40"/>
    <property type="match status" value="10"/>
</dbReference>
<dbReference type="CDD" id="cd00200">
    <property type="entry name" value="WD40"/>
    <property type="match status" value="1"/>
</dbReference>
<feature type="repeat" description="WD" evidence="4">
    <location>
        <begin position="230"/>
        <end position="263"/>
    </location>
</feature>
<dbReference type="Pfam" id="PF07676">
    <property type="entry name" value="PD40"/>
    <property type="match status" value="1"/>
</dbReference>
<comment type="function">
    <text evidence="3">Binds actin. Enhances the F-actin depolymerization activity of actin-depolymerizing factor (ADF) proteins.</text>
</comment>